<reference evidence="4" key="1">
    <citation type="submission" date="2022-01" db="EMBL/GenBank/DDBJ databases">
        <title>Complete genome of Methanomicrobium antiquum DSM 21220.</title>
        <authorList>
            <person name="Chen S.-C."/>
            <person name="You Y.-T."/>
            <person name="Zhou Y.-Z."/>
            <person name="Lai M.-C."/>
        </authorList>
    </citation>
    <scope>NUCLEOTIDE SEQUENCE</scope>
    <source>
        <strain evidence="4">DSM 21220</strain>
    </source>
</reference>
<dbReference type="RefSeq" id="WP_278099880.1">
    <property type="nucleotide sequence ID" value="NZ_CP091092.1"/>
</dbReference>
<dbReference type="PANTHER" id="PTHR10192:SF5">
    <property type="entry name" value="GEPHYRIN"/>
    <property type="match status" value="1"/>
</dbReference>
<dbReference type="CDD" id="cd00887">
    <property type="entry name" value="MoeA"/>
    <property type="match status" value="1"/>
</dbReference>
<comment type="pathway">
    <text evidence="1">Cofactor biosynthesis; molybdopterin biosynthesis.</text>
</comment>
<dbReference type="Gene3D" id="3.40.980.10">
    <property type="entry name" value="MoaB/Mog-like domain"/>
    <property type="match status" value="1"/>
</dbReference>
<evidence type="ECO:0000313" key="5">
    <source>
        <dbReference type="Proteomes" id="UP001218895"/>
    </source>
</evidence>
<dbReference type="Proteomes" id="UP001218895">
    <property type="component" value="Chromosome"/>
</dbReference>
<dbReference type="Pfam" id="PF03454">
    <property type="entry name" value="MoeA_C"/>
    <property type="match status" value="1"/>
</dbReference>
<dbReference type="Gene3D" id="2.170.190.11">
    <property type="entry name" value="Molybdopterin biosynthesis moea protein, domain 3"/>
    <property type="match status" value="1"/>
</dbReference>
<dbReference type="GeneID" id="79948969"/>
<dbReference type="SUPFAM" id="SSF63867">
    <property type="entry name" value="MoeA C-terminal domain-like"/>
    <property type="match status" value="1"/>
</dbReference>
<dbReference type="InterPro" id="IPR036688">
    <property type="entry name" value="MoeA_C_domain_IV_sf"/>
</dbReference>
<keyword evidence="2" id="KW-0501">Molybdenum cofactor biosynthesis</keyword>
<evidence type="ECO:0000313" key="4">
    <source>
        <dbReference type="EMBL" id="WFN37042.1"/>
    </source>
</evidence>
<dbReference type="KEGG" id="manq:L1994_01200"/>
<dbReference type="SUPFAM" id="SSF53218">
    <property type="entry name" value="Molybdenum cofactor biosynthesis proteins"/>
    <property type="match status" value="1"/>
</dbReference>
<name>A0AAF0FP48_9EURY</name>
<feature type="domain" description="MoaB/Mog" evidence="3">
    <location>
        <begin position="185"/>
        <end position="322"/>
    </location>
</feature>
<dbReference type="GO" id="GO:0061599">
    <property type="term" value="F:molybdopterin molybdotransferase activity"/>
    <property type="evidence" value="ECO:0007669"/>
    <property type="project" value="TreeGrafter"/>
</dbReference>
<dbReference type="SMART" id="SM00852">
    <property type="entry name" value="MoCF_biosynth"/>
    <property type="match status" value="1"/>
</dbReference>
<accession>A0AAF0FP48</accession>
<proteinExistence type="predicted"/>
<evidence type="ECO:0000256" key="1">
    <source>
        <dbReference type="ARBA" id="ARBA00005046"/>
    </source>
</evidence>
<dbReference type="InterPro" id="IPR001453">
    <property type="entry name" value="MoaB/Mog_dom"/>
</dbReference>
<dbReference type="InterPro" id="IPR038987">
    <property type="entry name" value="MoeA-like"/>
</dbReference>
<dbReference type="NCBIfam" id="NF045515">
    <property type="entry name" value="Glp_gephyrin"/>
    <property type="match status" value="1"/>
</dbReference>
<dbReference type="SUPFAM" id="SSF63882">
    <property type="entry name" value="MoeA N-terminal region -like"/>
    <property type="match status" value="1"/>
</dbReference>
<keyword evidence="5" id="KW-1185">Reference proteome</keyword>
<organism evidence="4 5">
    <name type="scientific">Methanomicrobium antiquum</name>
    <dbReference type="NCBI Taxonomy" id="487686"/>
    <lineage>
        <taxon>Archaea</taxon>
        <taxon>Methanobacteriati</taxon>
        <taxon>Methanobacteriota</taxon>
        <taxon>Stenosarchaea group</taxon>
        <taxon>Methanomicrobia</taxon>
        <taxon>Methanomicrobiales</taxon>
        <taxon>Methanomicrobiaceae</taxon>
        <taxon>Methanomicrobium</taxon>
    </lineage>
</organism>
<dbReference type="InterPro" id="IPR036135">
    <property type="entry name" value="MoeA_linker/N_sf"/>
</dbReference>
<dbReference type="InterPro" id="IPR036425">
    <property type="entry name" value="MoaB/Mog-like_dom_sf"/>
</dbReference>
<dbReference type="Pfam" id="PF03453">
    <property type="entry name" value="MoeA_N"/>
    <property type="match status" value="1"/>
</dbReference>
<evidence type="ECO:0000259" key="3">
    <source>
        <dbReference type="SMART" id="SM00852"/>
    </source>
</evidence>
<dbReference type="Gene3D" id="3.90.105.10">
    <property type="entry name" value="Molybdopterin biosynthesis moea protein, domain 2"/>
    <property type="match status" value="1"/>
</dbReference>
<gene>
    <name evidence="4" type="ORF">L1994_01200</name>
</gene>
<dbReference type="GO" id="GO:0006777">
    <property type="term" value="P:Mo-molybdopterin cofactor biosynthetic process"/>
    <property type="evidence" value="ECO:0007669"/>
    <property type="project" value="UniProtKB-KW"/>
</dbReference>
<dbReference type="EMBL" id="CP091092">
    <property type="protein sequence ID" value="WFN37042.1"/>
    <property type="molecule type" value="Genomic_DNA"/>
</dbReference>
<sequence>MSIFLSLKSVQEAKEAIYSIAKAAEKETVALKNLNGRILAEDIISNENIPGFTRSTVDGYAVVSKDTVGAGESVPAMLDYTGRVEMGTLSDISIKTGQCAYVPTGGNVPNGADAVAMIEYCEQIEDDVLVYRPLATGENVVFADEDFAEGKKIIPAKTILRPQECGVLAALGIVEAEVFKKPLIGIISTGNELVEISKKPPFGKVRDVNTTLCSSFVENEGCIPKVYGIIPDEKNELYTAIKKAADECDAVLISGGSSKDARDNTSMIIESLGELLIHGISISPGKPTIIGTVGNKPVIGLPGHPSSAFVILSFLVSELLCAMQGIRKEYRTTIAQLTENIPSAEGREDYVRVVFKDGYAKPLYSKSGLLSTLADSKGIVKIPAGQEGLEAGEEVEVIFW</sequence>
<dbReference type="Pfam" id="PF00994">
    <property type="entry name" value="MoCF_biosynth"/>
    <property type="match status" value="1"/>
</dbReference>
<protein>
    <submittedName>
        <fullName evidence="4">Molybdopterin-binding protein</fullName>
    </submittedName>
</protein>
<dbReference type="AlphaFoldDB" id="A0AAF0FP48"/>
<dbReference type="GO" id="GO:0005829">
    <property type="term" value="C:cytosol"/>
    <property type="evidence" value="ECO:0007669"/>
    <property type="project" value="TreeGrafter"/>
</dbReference>
<evidence type="ECO:0000256" key="2">
    <source>
        <dbReference type="ARBA" id="ARBA00023150"/>
    </source>
</evidence>
<dbReference type="NCBIfam" id="TIGR00177">
    <property type="entry name" value="molyb_syn"/>
    <property type="match status" value="1"/>
</dbReference>
<dbReference type="InterPro" id="IPR005110">
    <property type="entry name" value="MoeA_linker/N"/>
</dbReference>
<dbReference type="InterPro" id="IPR005111">
    <property type="entry name" value="MoeA_C_domain_IV"/>
</dbReference>
<dbReference type="PANTHER" id="PTHR10192">
    <property type="entry name" value="MOLYBDOPTERIN BIOSYNTHESIS PROTEIN"/>
    <property type="match status" value="1"/>
</dbReference>
<dbReference type="Gene3D" id="2.40.340.10">
    <property type="entry name" value="MoeA, C-terminal, domain IV"/>
    <property type="match status" value="1"/>
</dbReference>